<gene>
    <name evidence="16" type="primary">LOC108678531</name>
</gene>
<keyword evidence="6 14" id="KW-1133">Transmembrane helix</keyword>
<evidence type="ECO:0000256" key="1">
    <source>
        <dbReference type="ARBA" id="ARBA00004189"/>
    </source>
</evidence>
<evidence type="ECO:0000256" key="2">
    <source>
        <dbReference type="ARBA" id="ARBA00004651"/>
    </source>
</evidence>
<keyword evidence="10" id="KW-0325">Glycoprotein</keyword>
<reference evidence="16" key="1">
    <citation type="submission" date="2025-08" db="UniProtKB">
        <authorList>
            <consortium name="RefSeq"/>
        </authorList>
    </citation>
    <scope>IDENTIFICATION</scope>
    <source>
        <tissue evidence="16">Whole organism</tissue>
    </source>
</reference>
<evidence type="ECO:0000256" key="3">
    <source>
        <dbReference type="ARBA" id="ARBA00010532"/>
    </source>
</evidence>
<evidence type="ECO:0000256" key="4">
    <source>
        <dbReference type="ARBA" id="ARBA00022475"/>
    </source>
</evidence>
<dbReference type="PANTHER" id="PTHR11923">
    <property type="entry name" value="SCAVENGER RECEPTOR CLASS B TYPE-1 SR-B1"/>
    <property type="match status" value="1"/>
</dbReference>
<dbReference type="OrthoDB" id="18585at2759"/>
<evidence type="ECO:0000256" key="13">
    <source>
        <dbReference type="SAM" id="MobiDB-lite"/>
    </source>
</evidence>
<dbReference type="OMA" id="GGITICV"/>
<proteinExistence type="inferred from homology"/>
<keyword evidence="8" id="KW-1015">Disulfide bond</keyword>
<feature type="transmembrane region" description="Helical" evidence="14">
    <location>
        <begin position="7"/>
        <end position="29"/>
    </location>
</feature>
<dbReference type="GO" id="GO:0005901">
    <property type="term" value="C:caveola"/>
    <property type="evidence" value="ECO:0007669"/>
    <property type="project" value="UniProtKB-SubCell"/>
</dbReference>
<evidence type="ECO:0000256" key="11">
    <source>
        <dbReference type="ARBA" id="ARBA00040821"/>
    </source>
</evidence>
<evidence type="ECO:0000256" key="5">
    <source>
        <dbReference type="ARBA" id="ARBA00022692"/>
    </source>
</evidence>
<organism evidence="15 16">
    <name type="scientific">Hyalella azteca</name>
    <name type="common">Amphipod</name>
    <dbReference type="NCBI Taxonomy" id="294128"/>
    <lineage>
        <taxon>Eukaryota</taxon>
        <taxon>Metazoa</taxon>
        <taxon>Ecdysozoa</taxon>
        <taxon>Arthropoda</taxon>
        <taxon>Crustacea</taxon>
        <taxon>Multicrustacea</taxon>
        <taxon>Malacostraca</taxon>
        <taxon>Eumalacostraca</taxon>
        <taxon>Peracarida</taxon>
        <taxon>Amphipoda</taxon>
        <taxon>Senticaudata</taxon>
        <taxon>Talitrida</taxon>
        <taxon>Talitroidea</taxon>
        <taxon>Hyalellidae</taxon>
        <taxon>Hyalella</taxon>
    </lineage>
</organism>
<evidence type="ECO:0000256" key="10">
    <source>
        <dbReference type="ARBA" id="ARBA00023180"/>
    </source>
</evidence>
<dbReference type="RefSeq" id="XP_018022472.1">
    <property type="nucleotide sequence ID" value="XM_018166983.2"/>
</dbReference>
<dbReference type="Pfam" id="PF01130">
    <property type="entry name" value="CD36"/>
    <property type="match status" value="1"/>
</dbReference>
<dbReference type="InterPro" id="IPR002159">
    <property type="entry name" value="CD36_fam"/>
</dbReference>
<keyword evidence="15" id="KW-1185">Reference proteome</keyword>
<sequence>MIMKQVCAGVSTVLGMCLLVLGGLTIVYYEPFINNMIFKEMLKGTESTLFEPGSVIDVKPVLSVYFFNVTNKDEFLAGDKPILQEVGPYVYYQKWIRWKSYKNANRTISGSLKKIYYFDREASYGPESDLVTTLDVPMVTAVWQVRYTPKFIQLIFSSMLEVLKKTPFTTRNVSELVWGYEDPLLKMARDILPPEQRFPSDSFGFFLNANNSDPGNNLRNFLIGTPEDMSQHLEVYSDDFKVYLNFWKTNECNRIHGSDGSGFPPGLNRTSTLYFYTAALCRVIPLHFVKDVEHYGMKGYRFSPPEDVFADETVNPDNACFCQGSPCIGGGLFNLSICQFGAPAVVSWPHFFQADQKYLDAVVGLKPDAEKHQFSMDIASRTGSVLSGVGKAQINFALTNVSEVKPAQGLRPMIFPVVWFSDGVAVLSPGIVDQLRMAINLPETIKATVLTLSFIFGCVMFVGGITICVMLLYRKTVGFSPEHGVDGKAPAHASRLQGVSNPAMEKD</sequence>
<evidence type="ECO:0000256" key="7">
    <source>
        <dbReference type="ARBA" id="ARBA00023136"/>
    </source>
</evidence>
<keyword evidence="4" id="KW-1003">Cell membrane</keyword>
<dbReference type="Proteomes" id="UP000694843">
    <property type="component" value="Unplaced"/>
</dbReference>
<keyword evidence="9" id="KW-0675">Receptor</keyword>
<dbReference type="GO" id="GO:0005044">
    <property type="term" value="F:scavenger receptor activity"/>
    <property type="evidence" value="ECO:0007669"/>
    <property type="project" value="TreeGrafter"/>
</dbReference>
<evidence type="ECO:0000256" key="6">
    <source>
        <dbReference type="ARBA" id="ARBA00022989"/>
    </source>
</evidence>
<protein>
    <recommendedName>
        <fullName evidence="11">Scavenger receptor class B member 1</fullName>
    </recommendedName>
    <alternativeName>
        <fullName evidence="12">SR-BI</fullName>
    </alternativeName>
</protein>
<evidence type="ECO:0000313" key="15">
    <source>
        <dbReference type="Proteomes" id="UP000694843"/>
    </source>
</evidence>
<comment type="similarity">
    <text evidence="3">Belongs to the CD36 family.</text>
</comment>
<evidence type="ECO:0000256" key="14">
    <source>
        <dbReference type="SAM" id="Phobius"/>
    </source>
</evidence>
<evidence type="ECO:0000256" key="12">
    <source>
        <dbReference type="ARBA" id="ARBA00042244"/>
    </source>
</evidence>
<dbReference type="AlphaFoldDB" id="A0A8B7P9K5"/>
<evidence type="ECO:0000313" key="16">
    <source>
        <dbReference type="RefSeq" id="XP_018022472.1"/>
    </source>
</evidence>
<name>A0A8B7P9K5_HYAAZ</name>
<dbReference type="GeneID" id="108678531"/>
<dbReference type="PANTHER" id="PTHR11923:SF110">
    <property type="entry name" value="SCAVENGER RECEPTOR CLASS B MEMBER 1"/>
    <property type="match status" value="1"/>
</dbReference>
<evidence type="ECO:0000256" key="8">
    <source>
        <dbReference type="ARBA" id="ARBA00023157"/>
    </source>
</evidence>
<feature type="region of interest" description="Disordered" evidence="13">
    <location>
        <begin position="484"/>
        <end position="507"/>
    </location>
</feature>
<keyword evidence="7 14" id="KW-0472">Membrane</keyword>
<feature type="transmembrane region" description="Helical" evidence="14">
    <location>
        <begin position="449"/>
        <end position="473"/>
    </location>
</feature>
<dbReference type="PRINTS" id="PR01609">
    <property type="entry name" value="CD36FAMILY"/>
</dbReference>
<dbReference type="GO" id="GO:0005737">
    <property type="term" value="C:cytoplasm"/>
    <property type="evidence" value="ECO:0007669"/>
    <property type="project" value="TreeGrafter"/>
</dbReference>
<evidence type="ECO:0000256" key="9">
    <source>
        <dbReference type="ARBA" id="ARBA00023170"/>
    </source>
</evidence>
<dbReference type="KEGG" id="hazt:108678531"/>
<keyword evidence="5 14" id="KW-0812">Transmembrane</keyword>
<comment type="subcellular location">
    <subcellularLocation>
        <location evidence="2">Cell membrane</location>
        <topology evidence="2">Multi-pass membrane protein</topology>
    </subcellularLocation>
    <subcellularLocation>
        <location evidence="1">Membrane</location>
        <location evidence="1">Caveola</location>
        <topology evidence="1">Multi-pass membrane protein</topology>
    </subcellularLocation>
</comment>
<accession>A0A8B7P9K5</accession>